<dbReference type="AlphaFoldDB" id="A0A8S3SGI2"/>
<dbReference type="SUPFAM" id="SSF49842">
    <property type="entry name" value="TNF-like"/>
    <property type="match status" value="1"/>
</dbReference>
<evidence type="ECO:0000313" key="2">
    <source>
        <dbReference type="Proteomes" id="UP000683360"/>
    </source>
</evidence>
<protein>
    <submittedName>
        <fullName evidence="1">C1QL</fullName>
    </submittedName>
</protein>
<sequence length="254" mass="28763">MKSIQYQLKLVEENDGKCYCTRRGSGPDKVAFMVRNSAALQNIPSKSVIVYNTVVTNLGNGYDSSNGIFTAPSNAAGGVADHASGSQNVILDIKKDDKVFTHPRWNNWTVHDQIKLRLWQKFGSFAKHSFEFGCSVQYSCNELRKRIRLLYWDFYSSFKWCLHVFLDQFMSKMETIFNLLYLNEKLIARNYAAPVSVADHASGSQIVIVNIKKGDKVFIRIPGDGRTGSTYMVMVGQHSVDINYITCKLIIVSY</sequence>
<organism evidence="1 2">
    <name type="scientific">Mytilus edulis</name>
    <name type="common">Blue mussel</name>
    <dbReference type="NCBI Taxonomy" id="6550"/>
    <lineage>
        <taxon>Eukaryota</taxon>
        <taxon>Metazoa</taxon>
        <taxon>Spiralia</taxon>
        <taxon>Lophotrochozoa</taxon>
        <taxon>Mollusca</taxon>
        <taxon>Bivalvia</taxon>
        <taxon>Autobranchia</taxon>
        <taxon>Pteriomorphia</taxon>
        <taxon>Mytilida</taxon>
        <taxon>Mytiloidea</taxon>
        <taxon>Mytilidae</taxon>
        <taxon>Mytilinae</taxon>
        <taxon>Mytilus</taxon>
    </lineage>
</organism>
<proteinExistence type="predicted"/>
<keyword evidence="2" id="KW-1185">Reference proteome</keyword>
<dbReference type="EMBL" id="CAJPWZ010001531">
    <property type="protein sequence ID" value="CAG2217323.1"/>
    <property type="molecule type" value="Genomic_DNA"/>
</dbReference>
<dbReference type="Proteomes" id="UP000683360">
    <property type="component" value="Unassembled WGS sequence"/>
</dbReference>
<evidence type="ECO:0000313" key="1">
    <source>
        <dbReference type="EMBL" id="CAG2217323.1"/>
    </source>
</evidence>
<accession>A0A8S3SGI2</accession>
<dbReference type="Gene3D" id="2.60.120.40">
    <property type="match status" value="1"/>
</dbReference>
<name>A0A8S3SGI2_MYTED</name>
<comment type="caution">
    <text evidence="1">The sequence shown here is derived from an EMBL/GenBank/DDBJ whole genome shotgun (WGS) entry which is preliminary data.</text>
</comment>
<dbReference type="OrthoDB" id="6104610at2759"/>
<gene>
    <name evidence="1" type="ORF">MEDL_31041</name>
</gene>
<dbReference type="InterPro" id="IPR008983">
    <property type="entry name" value="Tumour_necrosis_fac-like_dom"/>
</dbReference>
<reference evidence="1" key="1">
    <citation type="submission" date="2021-03" db="EMBL/GenBank/DDBJ databases">
        <authorList>
            <person name="Bekaert M."/>
        </authorList>
    </citation>
    <scope>NUCLEOTIDE SEQUENCE</scope>
</reference>